<dbReference type="Proteomes" id="UP000250321">
    <property type="component" value="Unassembled WGS sequence"/>
</dbReference>
<dbReference type="AlphaFoldDB" id="A0A314ZJE5"/>
<evidence type="ECO:0000313" key="1">
    <source>
        <dbReference type="EMBL" id="PQQ19469.1"/>
    </source>
</evidence>
<evidence type="ECO:0000313" key="2">
    <source>
        <dbReference type="Proteomes" id="UP000250321"/>
    </source>
</evidence>
<keyword evidence="2" id="KW-1185">Reference proteome</keyword>
<accession>A0A314ZJE5</accession>
<reference evidence="1 2" key="1">
    <citation type="submission" date="2018-02" db="EMBL/GenBank/DDBJ databases">
        <title>Draft genome of wild Prunus yedoensis var. nudiflora.</title>
        <authorList>
            <person name="Baek S."/>
            <person name="Kim J.-H."/>
            <person name="Choi K."/>
            <person name="Kim G.-B."/>
            <person name="Cho A."/>
            <person name="Jang H."/>
            <person name="Shin C.-H."/>
            <person name="Yu H.-J."/>
            <person name="Mun J.-H."/>
        </authorList>
    </citation>
    <scope>NUCLEOTIDE SEQUENCE [LARGE SCALE GENOMIC DNA]</scope>
    <source>
        <strain evidence="2">cv. Jeju island</strain>
        <tissue evidence="1">Leaf</tissue>
    </source>
</reference>
<proteinExistence type="predicted"/>
<dbReference type="EMBL" id="PJQY01000066">
    <property type="protein sequence ID" value="PQQ19469.1"/>
    <property type="molecule type" value="Genomic_DNA"/>
</dbReference>
<protein>
    <submittedName>
        <fullName evidence="1">Uncharacterized protein</fullName>
    </submittedName>
</protein>
<organism evidence="1 2">
    <name type="scientific">Prunus yedoensis var. nudiflora</name>
    <dbReference type="NCBI Taxonomy" id="2094558"/>
    <lineage>
        <taxon>Eukaryota</taxon>
        <taxon>Viridiplantae</taxon>
        <taxon>Streptophyta</taxon>
        <taxon>Embryophyta</taxon>
        <taxon>Tracheophyta</taxon>
        <taxon>Spermatophyta</taxon>
        <taxon>Magnoliopsida</taxon>
        <taxon>eudicotyledons</taxon>
        <taxon>Gunneridae</taxon>
        <taxon>Pentapetalae</taxon>
        <taxon>rosids</taxon>
        <taxon>fabids</taxon>
        <taxon>Rosales</taxon>
        <taxon>Rosaceae</taxon>
        <taxon>Amygdaloideae</taxon>
        <taxon>Amygdaleae</taxon>
        <taxon>Prunus</taxon>
    </lineage>
</organism>
<sequence length="111" mass="12750">MRTELSSAADQYARGLGVAGIAPRPEEGIQARYRCRFHPGWRLPWGTETHKLQWSETASLIPSWINMPMQFTMDECLVQGSYLVLVFDLVCLRDVEKIFQGSNRLAYVLWS</sequence>
<gene>
    <name evidence="1" type="ORF">Pyn_07854</name>
</gene>
<comment type="caution">
    <text evidence="1">The sequence shown here is derived from an EMBL/GenBank/DDBJ whole genome shotgun (WGS) entry which is preliminary data.</text>
</comment>
<name>A0A314ZJE5_PRUYE</name>